<name>A0AAV4WB01_CAEEX</name>
<sequence length="111" mass="13447">MMQIFSKTETRILWKYAFKLRERNLWTSKGDRQFNFNGFLALSLESRDTIPKFFDVRRLSWPILFKRDFYSFMQIAICDANLLIIALFFYFPAMHSTFTPEIRLRKVDSIK</sequence>
<evidence type="ECO:0000313" key="2">
    <source>
        <dbReference type="EMBL" id="GIY80125.1"/>
    </source>
</evidence>
<dbReference type="Proteomes" id="UP001054945">
    <property type="component" value="Unassembled WGS sequence"/>
</dbReference>
<dbReference type="AlphaFoldDB" id="A0AAV4WB01"/>
<evidence type="ECO:0000256" key="1">
    <source>
        <dbReference type="SAM" id="Phobius"/>
    </source>
</evidence>
<keyword evidence="3" id="KW-1185">Reference proteome</keyword>
<keyword evidence="1" id="KW-0472">Membrane</keyword>
<gene>
    <name evidence="2" type="ORF">CEXT_548221</name>
</gene>
<comment type="caution">
    <text evidence="2">The sequence shown here is derived from an EMBL/GenBank/DDBJ whole genome shotgun (WGS) entry which is preliminary data.</text>
</comment>
<organism evidence="2 3">
    <name type="scientific">Caerostris extrusa</name>
    <name type="common">Bark spider</name>
    <name type="synonym">Caerostris bankana</name>
    <dbReference type="NCBI Taxonomy" id="172846"/>
    <lineage>
        <taxon>Eukaryota</taxon>
        <taxon>Metazoa</taxon>
        <taxon>Ecdysozoa</taxon>
        <taxon>Arthropoda</taxon>
        <taxon>Chelicerata</taxon>
        <taxon>Arachnida</taxon>
        <taxon>Araneae</taxon>
        <taxon>Araneomorphae</taxon>
        <taxon>Entelegynae</taxon>
        <taxon>Araneoidea</taxon>
        <taxon>Araneidae</taxon>
        <taxon>Caerostris</taxon>
    </lineage>
</organism>
<keyword evidence="1" id="KW-1133">Transmembrane helix</keyword>
<feature type="transmembrane region" description="Helical" evidence="1">
    <location>
        <begin position="69"/>
        <end position="91"/>
    </location>
</feature>
<evidence type="ECO:0000313" key="3">
    <source>
        <dbReference type="Proteomes" id="UP001054945"/>
    </source>
</evidence>
<keyword evidence="1" id="KW-0812">Transmembrane</keyword>
<protein>
    <submittedName>
        <fullName evidence="2">Uncharacterized protein</fullName>
    </submittedName>
</protein>
<accession>A0AAV4WB01</accession>
<reference evidence="2 3" key="1">
    <citation type="submission" date="2021-06" db="EMBL/GenBank/DDBJ databases">
        <title>Caerostris extrusa draft genome.</title>
        <authorList>
            <person name="Kono N."/>
            <person name="Arakawa K."/>
        </authorList>
    </citation>
    <scope>NUCLEOTIDE SEQUENCE [LARGE SCALE GENOMIC DNA]</scope>
</reference>
<dbReference type="EMBL" id="BPLR01015967">
    <property type="protein sequence ID" value="GIY80125.1"/>
    <property type="molecule type" value="Genomic_DNA"/>
</dbReference>
<proteinExistence type="predicted"/>